<name>A0A5P6PET1_9BRAD</name>
<dbReference type="InterPro" id="IPR005546">
    <property type="entry name" value="Autotransporte_beta"/>
</dbReference>
<organism evidence="3 4">
    <name type="scientific">Bradyrhizobium betae</name>
    <dbReference type="NCBI Taxonomy" id="244734"/>
    <lineage>
        <taxon>Bacteria</taxon>
        <taxon>Pseudomonadati</taxon>
        <taxon>Pseudomonadota</taxon>
        <taxon>Alphaproteobacteria</taxon>
        <taxon>Hyphomicrobiales</taxon>
        <taxon>Nitrobacteraceae</taxon>
        <taxon>Bradyrhizobium</taxon>
    </lineage>
</organism>
<feature type="compositionally biased region" description="Low complexity" evidence="1">
    <location>
        <begin position="1245"/>
        <end position="1254"/>
    </location>
</feature>
<protein>
    <recommendedName>
        <fullName evidence="2">Autotransporter domain-containing protein</fullName>
    </recommendedName>
</protein>
<dbReference type="InterPro" id="IPR032109">
    <property type="entry name" value="Big_3_5"/>
</dbReference>
<dbReference type="InterPro" id="IPR015919">
    <property type="entry name" value="Cadherin-like_sf"/>
</dbReference>
<dbReference type="Gene3D" id="2.40.128.130">
    <property type="entry name" value="Autotransporter beta-domain"/>
    <property type="match status" value="1"/>
</dbReference>
<dbReference type="SUPFAM" id="SSF49313">
    <property type="entry name" value="Cadherin-like"/>
    <property type="match status" value="10"/>
</dbReference>
<evidence type="ECO:0000256" key="1">
    <source>
        <dbReference type="SAM" id="MobiDB-lite"/>
    </source>
</evidence>
<accession>A0A5P6PET1</accession>
<dbReference type="GO" id="GO:0005509">
    <property type="term" value="F:calcium ion binding"/>
    <property type="evidence" value="ECO:0007669"/>
    <property type="project" value="InterPro"/>
</dbReference>
<sequence>MTALPTLGRTTDTISLTYYSQADIWGQPTGFVPSFGNTDSTLIIALSNIVQPTTAPSITAAFSPTSIATSSGSTSTLTLTITNPNGFPVTGLAVAAGALPAGLSGTSPATTCSSGTASYSGGSGGNLSLSGATLNGSASCTVTLTVSSSIANTYPYTSGAVSVTGPSSATGGTAAAPTPLTVTGPTATLSVPSTILTQGQPSTNFTPVTGSGGTGALTYSVSPTLPSGLSLSSSTGAITGSPTVTSLNTPYTVTITDANSATATNTFNLAVNAAVTATQSVASKTLTQNQASTNFTPVTGSGGKGALTYSVSPTLPTGLSFSTSTGAVTGTPTVASGAQTYTVTVTDTNSATASSTFSLAVSGPVLAVQAVPSITLTQNNAMTSTTPVTGSGGTAPLGYSLSPSLPAGLTLNTTTGAITGTPTVTHATSSFTITVTDANGVSASSTFSLTVNAAVTATQSIASATLTVNHVVTAFTPVTGAGGTGGLTFGISPSLPAGLSFNTGTGQITGTPTATTTTASYTVTVTDTLGASANSSFSLAVNGPVTAVQAVASVTLTQNHAATPVTPVTGAGGTSPLSYGISPSLPTGLSFNTGTGQITGTPTVTSATTTYTVTVTDANATPASTTFSLTVNSAVSATQSVASATLTAGHVVTAFTPVTGGGGTSPLSYIVSPSLPTGLILNSSTGAVTGTPSSASAATTYTVTVSDANNATASNTFSLTVNAAVTATQAIPSKSLTVNIAAASFTPVTGSGGTGSLSYGVSPTLPAGLSMNATTGAVTGTPTATSGVTTYTVTVTDTNNATATSTFSLAVNGAVTATQSIASKSLTQNTAATPFTPVTGSGGTSPLGYGIAPGLPAGLTLNTSTGAISGTPTAALGATTFTVTVTDANAATASNTFSLTINGGVTATQAVASTVITANHAVTAFTPVTGGGGTAPLNFSVAPALPAGLTYSASTGSISGTPTATIGATTFTVTVTDANNATASNTFSLTVNGAVVATTSVPSTSLPINQIVTPFTPVTGSGGTGALTYAISPALPAGLVYNTATGSISGTPTTPSPTVTYTVSVTDTNNASATSTFTLSVGQVASTVALTSSANPTQFGQAVTFNATVTGAGGTPAGTVTFNDGGSAIGTSTLSGGIATLTISTLAVGSHTIMASYSGSPLFTPSTSAALAQSVNVPADSLKLRALQANVTKVVAQNSGQVISGAIDDAIADGFNPDGGTLLTPGSTGMRINFSADPRDDDDAATGTGNAGRNSYDAERNANMRGVGRARRNGSRVDDAFAAIDQQMPKKAVPKWHQEKEWLLWADVRGSGVDRWNSSNALGVGQVNQASLRGQQVNALMGLTYRARPNLLVGVLGGYENFSYTDDTVNGKLKGDGWTVGAYLGWKIVPTLRYDAALTYSGIGYDGTAGAAQGNFNGNRWMFSTGFTGTYKWAGLYLEPSAKVYTLWEREDAYVDSLGTQQSARTFSTGRASAGNKMTYPFAWLDSVLLAPYVGVYADYYFTQDDAAAIIAAGGVPLASTPLLQGWSARVTGGVGAKLAGGATIGLGAELGGIGSNTQVWTFKARAQMPF</sequence>
<dbReference type="InterPro" id="IPR057693">
    <property type="entry name" value="DUF7933"/>
</dbReference>
<dbReference type="Pfam" id="PF25564">
    <property type="entry name" value="DUF7933"/>
    <property type="match status" value="1"/>
</dbReference>
<dbReference type="InterPro" id="IPR013783">
    <property type="entry name" value="Ig-like_fold"/>
</dbReference>
<dbReference type="EMBL" id="CP044543">
    <property type="protein sequence ID" value="QFI76776.1"/>
    <property type="molecule type" value="Genomic_DNA"/>
</dbReference>
<dbReference type="Pfam" id="PF16640">
    <property type="entry name" value="Big_3_5"/>
    <property type="match status" value="1"/>
</dbReference>
<gene>
    <name evidence="3" type="ORF">F8237_32880</name>
</gene>
<dbReference type="Pfam" id="PF05345">
    <property type="entry name" value="He_PIG"/>
    <property type="match status" value="10"/>
</dbReference>
<dbReference type="PROSITE" id="PS51208">
    <property type="entry name" value="AUTOTRANSPORTER"/>
    <property type="match status" value="1"/>
</dbReference>
<reference evidence="4" key="1">
    <citation type="submission" date="2019-10" db="EMBL/GenBank/DDBJ databases">
        <title>Complete Genome Sequence of Bradyrhizobium betae type strain PL7HG1T.</title>
        <authorList>
            <person name="Bromfield E.S.P."/>
            <person name="Cloutier S."/>
        </authorList>
    </citation>
    <scope>NUCLEOTIDE SEQUENCE [LARGE SCALE GENOMIC DNA]</scope>
    <source>
        <strain evidence="4">PL7HG1</strain>
    </source>
</reference>
<dbReference type="SMART" id="SM00869">
    <property type="entry name" value="Autotransporter"/>
    <property type="match status" value="1"/>
</dbReference>
<dbReference type="SUPFAM" id="SSF103515">
    <property type="entry name" value="Autotransporter"/>
    <property type="match status" value="1"/>
</dbReference>
<evidence type="ECO:0000313" key="3">
    <source>
        <dbReference type="EMBL" id="QFI76776.1"/>
    </source>
</evidence>
<dbReference type="OrthoDB" id="8133025at2"/>
<feature type="region of interest" description="Disordered" evidence="1">
    <location>
        <begin position="1237"/>
        <end position="1257"/>
    </location>
</feature>
<feature type="domain" description="Autotransporter" evidence="2">
    <location>
        <begin position="1297"/>
        <end position="1571"/>
    </location>
</feature>
<proteinExistence type="predicted"/>
<dbReference type="Proteomes" id="UP000325641">
    <property type="component" value="Chromosome"/>
</dbReference>
<evidence type="ECO:0000313" key="4">
    <source>
        <dbReference type="Proteomes" id="UP000325641"/>
    </source>
</evidence>
<dbReference type="InterPro" id="IPR036709">
    <property type="entry name" value="Autotransporte_beta_dom_sf"/>
</dbReference>
<dbReference type="CDD" id="cd11304">
    <property type="entry name" value="Cadherin_repeat"/>
    <property type="match status" value="1"/>
</dbReference>
<dbReference type="Gene3D" id="2.60.40.10">
    <property type="entry name" value="Immunoglobulins"/>
    <property type="match status" value="11"/>
</dbReference>
<dbReference type="GO" id="GO:0016020">
    <property type="term" value="C:membrane"/>
    <property type="evidence" value="ECO:0007669"/>
    <property type="project" value="InterPro"/>
</dbReference>
<dbReference type="KEGG" id="bbet:F8237_32880"/>
<evidence type="ECO:0000259" key="2">
    <source>
        <dbReference type="PROSITE" id="PS51208"/>
    </source>
</evidence>